<comment type="caution">
    <text evidence="1">The sequence shown here is derived from an EMBL/GenBank/DDBJ whole genome shotgun (WGS) entry which is preliminary data.</text>
</comment>
<protein>
    <recommendedName>
        <fullName evidence="3">YfhS protein</fullName>
    </recommendedName>
</protein>
<dbReference type="OrthoDB" id="2691543at2"/>
<reference evidence="1 2" key="1">
    <citation type="submission" date="2018-10" db="EMBL/GenBank/DDBJ databases">
        <title>Draft genome sequence of Bacillus salarius IM0101, isolated from a hypersaline soil in Inner Mongolia, China.</title>
        <authorList>
            <person name="Yamprayoonswat W."/>
            <person name="Boonvisut S."/>
            <person name="Jumpathong W."/>
            <person name="Sittihan S."/>
            <person name="Ruangsuj P."/>
            <person name="Wanthongcharoen S."/>
            <person name="Thongpramul N."/>
            <person name="Pimmason S."/>
            <person name="Yu B."/>
            <person name="Yasawong M."/>
        </authorList>
    </citation>
    <scope>NUCLEOTIDE SEQUENCE [LARGE SCALE GENOMIC DNA]</scope>
    <source>
        <strain evidence="1 2">IM0101</strain>
    </source>
</reference>
<proteinExistence type="predicted"/>
<sequence>MYDGRDFSELSMTSKEQWSEEELAHFHECFQQILPYLNQEGAVIYREILEEIKSRPSFQPNQTDWEIRTEF</sequence>
<name>A0A428N282_9BACI</name>
<dbReference type="RefSeq" id="WP_125556772.1">
    <property type="nucleotide sequence ID" value="NZ_RBVX01000014.1"/>
</dbReference>
<keyword evidence="2" id="KW-1185">Reference proteome</keyword>
<evidence type="ECO:0000313" key="2">
    <source>
        <dbReference type="Proteomes" id="UP000275076"/>
    </source>
</evidence>
<accession>A0A428N282</accession>
<evidence type="ECO:0000313" key="1">
    <source>
        <dbReference type="EMBL" id="RSL32561.1"/>
    </source>
</evidence>
<dbReference type="Proteomes" id="UP000275076">
    <property type="component" value="Unassembled WGS sequence"/>
</dbReference>
<dbReference type="AlphaFoldDB" id="A0A428N282"/>
<evidence type="ECO:0008006" key="3">
    <source>
        <dbReference type="Google" id="ProtNLM"/>
    </source>
</evidence>
<gene>
    <name evidence="1" type="ORF">D7Z54_15535</name>
</gene>
<organism evidence="1 2">
    <name type="scientific">Salibacterium salarium</name>
    <dbReference type="NCBI Taxonomy" id="284579"/>
    <lineage>
        <taxon>Bacteria</taxon>
        <taxon>Bacillati</taxon>
        <taxon>Bacillota</taxon>
        <taxon>Bacilli</taxon>
        <taxon>Bacillales</taxon>
        <taxon>Bacillaceae</taxon>
    </lineage>
</organism>
<dbReference type="EMBL" id="RBVX01000014">
    <property type="protein sequence ID" value="RSL32561.1"/>
    <property type="molecule type" value="Genomic_DNA"/>
</dbReference>